<comment type="caution">
    <text evidence="1">The sequence shown here is derived from an EMBL/GenBank/DDBJ whole genome shotgun (WGS) entry which is preliminary data.</text>
</comment>
<evidence type="ECO:0000313" key="2">
    <source>
        <dbReference type="Proteomes" id="UP000494216"/>
    </source>
</evidence>
<reference evidence="1 2" key="1">
    <citation type="submission" date="2020-02" db="EMBL/GenBank/DDBJ databases">
        <authorList>
            <person name="Hogendoorn C."/>
        </authorList>
    </citation>
    <scope>NUCLEOTIDE SEQUENCE [LARGE SCALE GENOMIC DNA]</scope>
    <source>
        <strain evidence="1">METHB21</strain>
    </source>
</reference>
<accession>A0A8S0X9P0</accession>
<dbReference type="RefSeq" id="WP_174627274.1">
    <property type="nucleotide sequence ID" value="NZ_CADCXN010000103.1"/>
</dbReference>
<evidence type="ECO:0000313" key="1">
    <source>
        <dbReference type="EMBL" id="CAA9892506.1"/>
    </source>
</evidence>
<protein>
    <recommendedName>
        <fullName evidence="3">Molybdenum cofactor carrier</fullName>
    </recommendedName>
</protein>
<gene>
    <name evidence="1" type="ORF">METHB2_700001</name>
</gene>
<organism evidence="1 2">
    <name type="scientific">Candidatus Methylobacter favarea</name>
    <dbReference type="NCBI Taxonomy" id="2707345"/>
    <lineage>
        <taxon>Bacteria</taxon>
        <taxon>Pseudomonadati</taxon>
        <taxon>Pseudomonadota</taxon>
        <taxon>Gammaproteobacteria</taxon>
        <taxon>Methylococcales</taxon>
        <taxon>Methylococcaceae</taxon>
        <taxon>Methylobacter</taxon>
    </lineage>
</organism>
<dbReference type="EMBL" id="CADCXN010000103">
    <property type="protein sequence ID" value="CAA9892506.1"/>
    <property type="molecule type" value="Genomic_DNA"/>
</dbReference>
<dbReference type="InterPro" id="IPR024755">
    <property type="entry name" value="cpYpsA"/>
</dbReference>
<dbReference type="Pfam" id="PF12694">
    <property type="entry name" value="cpYpsA"/>
    <property type="match status" value="1"/>
</dbReference>
<name>A0A8S0X9P0_9GAMM</name>
<dbReference type="AlphaFoldDB" id="A0A8S0X9P0"/>
<evidence type="ECO:0008006" key="3">
    <source>
        <dbReference type="Google" id="ProtNLM"/>
    </source>
</evidence>
<dbReference type="Gene3D" id="3.40.50.450">
    <property type="match status" value="1"/>
</dbReference>
<dbReference type="Proteomes" id="UP000494216">
    <property type="component" value="Unassembled WGS sequence"/>
</dbReference>
<proteinExistence type="predicted"/>
<sequence>MNKTTKAQLKIISGGQTGVDRAALDAALQCGIDCGGWCPEGRLAEDGILPCRYPLSELKGGGSERTWQNVIDSDGTVIIYFDTLSGGTEQTLLFCLNLKRSFLLIDAAELAPARAVERIQKFVAGHAIKTLNIAGPRASDEALAYAYTLTVMSDYLRSFITTSKL</sequence>
<keyword evidence="2" id="KW-1185">Reference proteome</keyword>